<gene>
    <name evidence="1" type="ORF">CEXT_500761</name>
</gene>
<comment type="caution">
    <text evidence="1">The sequence shown here is derived from an EMBL/GenBank/DDBJ whole genome shotgun (WGS) entry which is preliminary data.</text>
</comment>
<evidence type="ECO:0000313" key="1">
    <source>
        <dbReference type="EMBL" id="GIY89150.1"/>
    </source>
</evidence>
<name>A0AAV4X4Q5_CAEEX</name>
<accession>A0AAV4X4Q5</accession>
<keyword evidence="2" id="KW-1185">Reference proteome</keyword>
<dbReference type="Proteomes" id="UP001054945">
    <property type="component" value="Unassembled WGS sequence"/>
</dbReference>
<reference evidence="1 2" key="1">
    <citation type="submission" date="2021-06" db="EMBL/GenBank/DDBJ databases">
        <title>Caerostris extrusa draft genome.</title>
        <authorList>
            <person name="Kono N."/>
            <person name="Arakawa K."/>
        </authorList>
    </citation>
    <scope>NUCLEOTIDE SEQUENCE [LARGE SCALE GENOMIC DNA]</scope>
</reference>
<sequence>MIAFIPSTYFNRLVMIYQNRFLKFPFPYIDDPLKDFPNSPSYRFHRPPLYLSCSKGVYGHPTCITKKIPPHHFILTPPPQPTGRLQQFPKLALLPISIVPHPSIYRVPKGVRASPPALQKIPLHHFILNSPDPLNQLKDYSSIYTFDAYCRRTLIKGIEGRGVAPLPNLEQFMINWQSVRRETELPSRRICIPVAPPPPTPSAKRYCGGGGYVLNNGWANVLFSGIEYHP</sequence>
<proteinExistence type="predicted"/>
<dbReference type="EMBL" id="BPLR01017168">
    <property type="protein sequence ID" value="GIY89150.1"/>
    <property type="molecule type" value="Genomic_DNA"/>
</dbReference>
<dbReference type="AlphaFoldDB" id="A0AAV4X4Q5"/>
<organism evidence="1 2">
    <name type="scientific">Caerostris extrusa</name>
    <name type="common">Bark spider</name>
    <name type="synonym">Caerostris bankana</name>
    <dbReference type="NCBI Taxonomy" id="172846"/>
    <lineage>
        <taxon>Eukaryota</taxon>
        <taxon>Metazoa</taxon>
        <taxon>Ecdysozoa</taxon>
        <taxon>Arthropoda</taxon>
        <taxon>Chelicerata</taxon>
        <taxon>Arachnida</taxon>
        <taxon>Araneae</taxon>
        <taxon>Araneomorphae</taxon>
        <taxon>Entelegynae</taxon>
        <taxon>Araneoidea</taxon>
        <taxon>Araneidae</taxon>
        <taxon>Caerostris</taxon>
    </lineage>
</organism>
<protein>
    <submittedName>
        <fullName evidence="1">Uncharacterized protein</fullName>
    </submittedName>
</protein>
<evidence type="ECO:0000313" key="2">
    <source>
        <dbReference type="Proteomes" id="UP001054945"/>
    </source>
</evidence>